<gene>
    <name evidence="1" type="ORF">UFOVP721_4</name>
</gene>
<sequence>MLFNTLRKAKYTYQGDYYGYTTVTSADGLVSNPVYTGSPTIIQFALSTTFIGDIIILTDSKLQLKGHITDITDRNGNPVYVDGEWEIKSTQPIVNAMGVIDGYKYKAKMISGNV</sequence>
<accession>A0A6J5NLP4</accession>
<reference evidence="1" key="1">
    <citation type="submission" date="2020-04" db="EMBL/GenBank/DDBJ databases">
        <authorList>
            <person name="Chiriac C."/>
            <person name="Salcher M."/>
            <person name="Ghai R."/>
            <person name="Kavagutti S V."/>
        </authorList>
    </citation>
    <scope>NUCLEOTIDE SEQUENCE</scope>
</reference>
<protein>
    <submittedName>
        <fullName evidence="1">Uncharacterized protein</fullName>
    </submittedName>
</protein>
<dbReference type="EMBL" id="LR796693">
    <property type="protein sequence ID" value="CAB4159847.1"/>
    <property type="molecule type" value="Genomic_DNA"/>
</dbReference>
<organism evidence="1">
    <name type="scientific">uncultured Caudovirales phage</name>
    <dbReference type="NCBI Taxonomy" id="2100421"/>
    <lineage>
        <taxon>Viruses</taxon>
        <taxon>Duplodnaviria</taxon>
        <taxon>Heunggongvirae</taxon>
        <taxon>Uroviricota</taxon>
        <taxon>Caudoviricetes</taxon>
        <taxon>Peduoviridae</taxon>
        <taxon>Maltschvirus</taxon>
        <taxon>Maltschvirus maltsch</taxon>
    </lineage>
</organism>
<evidence type="ECO:0000313" key="1">
    <source>
        <dbReference type="EMBL" id="CAB4159847.1"/>
    </source>
</evidence>
<name>A0A6J5NLP4_9CAUD</name>
<proteinExistence type="predicted"/>